<gene>
    <name evidence="4" type="ORF">HDF08_001625</name>
</gene>
<comment type="caution">
    <text evidence="4">The sequence shown here is derived from an EMBL/GenBank/DDBJ whole genome shotgun (WGS) entry which is preliminary data.</text>
</comment>
<dbReference type="EMBL" id="JACCCU010000001">
    <property type="protein sequence ID" value="NYF89558.1"/>
    <property type="molecule type" value="Genomic_DNA"/>
</dbReference>
<evidence type="ECO:0000313" key="5">
    <source>
        <dbReference type="Proteomes" id="UP000564385"/>
    </source>
</evidence>
<dbReference type="Pfam" id="PF00440">
    <property type="entry name" value="TetR_N"/>
    <property type="match status" value="1"/>
</dbReference>
<feature type="DNA-binding region" description="H-T-H motif" evidence="2">
    <location>
        <begin position="29"/>
        <end position="48"/>
    </location>
</feature>
<sequence length="188" mass="20288">MARPRSEDKRSAILTAATRVIVTQGLSAPTAVIARDAGVANGSLFTYFETKADLFNQLYLELKAGMASASLEGLRPGAELRTQVSHVWTNWMAWAVSNPEKRRALTQLGVSDEITPATRAAGHKTMTAIGDLLERSRANGPLRGAPMGFVVAIMNSLAEATMDFMVQDPANADKHCKAGFDALWRVLT</sequence>
<evidence type="ECO:0000256" key="2">
    <source>
        <dbReference type="PROSITE-ProRule" id="PRU00335"/>
    </source>
</evidence>
<keyword evidence="1 2" id="KW-0238">DNA-binding</keyword>
<proteinExistence type="predicted"/>
<reference evidence="4 5" key="1">
    <citation type="submission" date="2020-07" db="EMBL/GenBank/DDBJ databases">
        <title>Genomic Encyclopedia of Type Strains, Phase IV (KMG-V): Genome sequencing to study the core and pangenomes of soil and plant-associated prokaryotes.</title>
        <authorList>
            <person name="Whitman W."/>
        </authorList>
    </citation>
    <scope>NUCLEOTIDE SEQUENCE [LARGE SCALE GENOMIC DNA]</scope>
    <source>
        <strain evidence="4 5">M8UP22</strain>
    </source>
</reference>
<dbReference type="PROSITE" id="PS50977">
    <property type="entry name" value="HTH_TETR_2"/>
    <property type="match status" value="1"/>
</dbReference>
<dbReference type="Proteomes" id="UP000564385">
    <property type="component" value="Unassembled WGS sequence"/>
</dbReference>
<dbReference type="PANTHER" id="PTHR30055:SF222">
    <property type="entry name" value="REGULATORY PROTEIN"/>
    <property type="match status" value="1"/>
</dbReference>
<dbReference type="PRINTS" id="PR00455">
    <property type="entry name" value="HTHTETR"/>
</dbReference>
<dbReference type="Gene3D" id="1.10.357.10">
    <property type="entry name" value="Tetracycline Repressor, domain 2"/>
    <property type="match status" value="1"/>
</dbReference>
<dbReference type="InterPro" id="IPR050109">
    <property type="entry name" value="HTH-type_TetR-like_transc_reg"/>
</dbReference>
<dbReference type="InterPro" id="IPR001647">
    <property type="entry name" value="HTH_TetR"/>
</dbReference>
<evidence type="ECO:0000259" key="3">
    <source>
        <dbReference type="PROSITE" id="PS50977"/>
    </source>
</evidence>
<evidence type="ECO:0000313" key="4">
    <source>
        <dbReference type="EMBL" id="NYF89558.1"/>
    </source>
</evidence>
<organism evidence="4 5">
    <name type="scientific">Tunturiibacter lichenicola</name>
    <dbReference type="NCBI Taxonomy" id="2051959"/>
    <lineage>
        <taxon>Bacteria</taxon>
        <taxon>Pseudomonadati</taxon>
        <taxon>Acidobacteriota</taxon>
        <taxon>Terriglobia</taxon>
        <taxon>Terriglobales</taxon>
        <taxon>Acidobacteriaceae</taxon>
        <taxon>Tunturiibacter</taxon>
    </lineage>
</organism>
<dbReference type="GO" id="GO:0003677">
    <property type="term" value="F:DNA binding"/>
    <property type="evidence" value="ECO:0007669"/>
    <property type="project" value="UniProtKB-UniRule"/>
</dbReference>
<name>A0A852V9E1_9BACT</name>
<feature type="domain" description="HTH tetR-type" evidence="3">
    <location>
        <begin position="7"/>
        <end position="66"/>
    </location>
</feature>
<dbReference type="PANTHER" id="PTHR30055">
    <property type="entry name" value="HTH-TYPE TRANSCRIPTIONAL REGULATOR RUTR"/>
    <property type="match status" value="1"/>
</dbReference>
<dbReference type="AlphaFoldDB" id="A0A852V9E1"/>
<dbReference type="SUPFAM" id="SSF46689">
    <property type="entry name" value="Homeodomain-like"/>
    <property type="match status" value="1"/>
</dbReference>
<accession>A0A852V9E1</accession>
<evidence type="ECO:0000256" key="1">
    <source>
        <dbReference type="ARBA" id="ARBA00023125"/>
    </source>
</evidence>
<dbReference type="InterPro" id="IPR009057">
    <property type="entry name" value="Homeodomain-like_sf"/>
</dbReference>
<protein>
    <submittedName>
        <fullName evidence="4">AcrR family transcriptional regulator</fullName>
    </submittedName>
</protein>